<keyword evidence="5" id="KW-1185">Reference proteome</keyword>
<dbReference type="InterPro" id="IPR008727">
    <property type="entry name" value="PAAR_motif"/>
</dbReference>
<name>A0ABP7ES69_9SPHN</name>
<evidence type="ECO:0000313" key="4">
    <source>
        <dbReference type="EMBL" id="GAA3723000.1"/>
    </source>
</evidence>
<protein>
    <recommendedName>
        <fullName evidence="6">Zn-binding protein involved in type VI secretion</fullName>
    </recommendedName>
</protein>
<feature type="transmembrane region" description="Helical" evidence="1">
    <location>
        <begin position="23"/>
        <end position="53"/>
    </location>
</feature>
<evidence type="ECO:0000313" key="5">
    <source>
        <dbReference type="Proteomes" id="UP001500523"/>
    </source>
</evidence>
<dbReference type="InterPro" id="IPR057925">
    <property type="entry name" value="prePAAR_DddA"/>
</dbReference>
<organism evidence="4 5">
    <name type="scientific">Sphingomonas cynarae</name>
    <dbReference type="NCBI Taxonomy" id="930197"/>
    <lineage>
        <taxon>Bacteria</taxon>
        <taxon>Pseudomonadati</taxon>
        <taxon>Pseudomonadota</taxon>
        <taxon>Alphaproteobacteria</taxon>
        <taxon>Sphingomonadales</taxon>
        <taxon>Sphingomonadaceae</taxon>
        <taxon>Sphingomonas</taxon>
    </lineage>
</organism>
<dbReference type="EMBL" id="BAABBF010000011">
    <property type="protein sequence ID" value="GAA3723000.1"/>
    <property type="molecule type" value="Genomic_DNA"/>
</dbReference>
<keyword evidence="1" id="KW-0812">Transmembrane</keyword>
<evidence type="ECO:0008006" key="6">
    <source>
        <dbReference type="Google" id="ProtNLM"/>
    </source>
</evidence>
<evidence type="ECO:0000259" key="3">
    <source>
        <dbReference type="Pfam" id="PF25799"/>
    </source>
</evidence>
<dbReference type="Proteomes" id="UP001500523">
    <property type="component" value="Unassembled WGS sequence"/>
</dbReference>
<comment type="caution">
    <text evidence="4">The sequence shown here is derived from an EMBL/GenBank/DDBJ whole genome shotgun (WGS) entry which is preliminary data.</text>
</comment>
<proteinExistence type="predicted"/>
<dbReference type="Gene3D" id="2.60.200.60">
    <property type="match status" value="1"/>
</dbReference>
<accession>A0ABP7ES69</accession>
<dbReference type="Pfam" id="PF22596">
    <property type="entry name" value="Scabin-like"/>
    <property type="match status" value="1"/>
</dbReference>
<keyword evidence="1" id="KW-1133">Transmembrane helix</keyword>
<feature type="domain" description="Pierisin-like" evidence="2">
    <location>
        <begin position="286"/>
        <end position="405"/>
    </location>
</feature>
<dbReference type="Pfam" id="PF25799">
    <property type="entry name" value="prePAAR_I"/>
    <property type="match status" value="1"/>
</dbReference>
<dbReference type="Pfam" id="PF05488">
    <property type="entry name" value="PAAR_motif"/>
    <property type="match status" value="1"/>
</dbReference>
<sequence length="409" mass="40667">MASAAPAARVEDPFGHSSAMNGVLIGLAVGALIGTAILTGGVSLIAVGAAVAITGGAGMAGQAIGQTIPGLDTGVITIGSPNVAIDRRPAAMTVLATGPCSKDSGPPVPVATGAKTVRINNQFAARVGETMACSAVIRRGSAGVFIGGPSETVIKPTPEVPVWLENTMLAMAIGGTAIGTWGVGLTYGAGAAVGSLVGGMAGGHFGGQAASAGAAALGYGATGQAIAGVAGGMLGGALGGSAGFKYGMSGKPAVPGALSVPIEAQTRVNATTTDNIPGIGPVKQPVYRVDQRAPGTIFDEGFQPRGSAADLEIYVNTNQPSIYVSTSKTSDIAYNPDFAKAGSHLYEIDGRGLKGVDVNKVYPTNPFARESEIAIPGGIPRESVRSSRPILPDGTLGETIPNPYYKVFP</sequence>
<evidence type="ECO:0000256" key="1">
    <source>
        <dbReference type="SAM" id="Phobius"/>
    </source>
</evidence>
<dbReference type="RefSeq" id="WP_344694581.1">
    <property type="nucleotide sequence ID" value="NZ_BAABBF010000011.1"/>
</dbReference>
<dbReference type="Gene3D" id="3.90.210.10">
    <property type="entry name" value="Heat-Labile Enterotoxin, subunit A"/>
    <property type="match status" value="1"/>
</dbReference>
<dbReference type="InterPro" id="IPR054695">
    <property type="entry name" value="Pierisin-like_dom"/>
</dbReference>
<gene>
    <name evidence="4" type="ORF">GCM10022268_33980</name>
</gene>
<dbReference type="SUPFAM" id="SSF56399">
    <property type="entry name" value="ADP-ribosylation"/>
    <property type="match status" value="1"/>
</dbReference>
<keyword evidence="1" id="KW-0472">Membrane</keyword>
<evidence type="ECO:0000259" key="2">
    <source>
        <dbReference type="Pfam" id="PF22596"/>
    </source>
</evidence>
<feature type="domain" description="Double-stranded DNA deaminase toxin A prePAAR motif" evidence="3">
    <location>
        <begin position="7"/>
        <end position="55"/>
    </location>
</feature>
<reference evidence="5" key="1">
    <citation type="journal article" date="2019" name="Int. J. Syst. Evol. Microbiol.">
        <title>The Global Catalogue of Microorganisms (GCM) 10K type strain sequencing project: providing services to taxonomists for standard genome sequencing and annotation.</title>
        <authorList>
            <consortium name="The Broad Institute Genomics Platform"/>
            <consortium name="The Broad Institute Genome Sequencing Center for Infectious Disease"/>
            <person name="Wu L."/>
            <person name="Ma J."/>
        </authorList>
    </citation>
    <scope>NUCLEOTIDE SEQUENCE [LARGE SCALE GENOMIC DNA]</scope>
    <source>
        <strain evidence="5">JCM 17498</strain>
    </source>
</reference>
<dbReference type="CDD" id="cd14742">
    <property type="entry name" value="PAAR_RHS"/>
    <property type="match status" value="1"/>
</dbReference>